<accession>A0ABM8YKI6</accession>
<evidence type="ECO:0000313" key="2">
    <source>
        <dbReference type="Proteomes" id="UP000789833"/>
    </source>
</evidence>
<organism evidence="1 2">
    <name type="scientific">Sutcliffiella rhizosphaerae</name>
    <dbReference type="NCBI Taxonomy" id="2880967"/>
    <lineage>
        <taxon>Bacteria</taxon>
        <taxon>Bacillati</taxon>
        <taxon>Bacillota</taxon>
        <taxon>Bacilli</taxon>
        <taxon>Bacillales</taxon>
        <taxon>Bacillaceae</taxon>
        <taxon>Sutcliffiella</taxon>
    </lineage>
</organism>
<keyword evidence="2" id="KW-1185">Reference proteome</keyword>
<comment type="caution">
    <text evidence="1">The sequence shown here is derived from an EMBL/GenBank/DDBJ whole genome shotgun (WGS) entry which is preliminary data.</text>
</comment>
<reference evidence="1 2" key="1">
    <citation type="submission" date="2021-10" db="EMBL/GenBank/DDBJ databases">
        <authorList>
            <person name="Criscuolo A."/>
        </authorList>
    </citation>
    <scope>NUCLEOTIDE SEQUENCE [LARGE SCALE GENOMIC DNA]</scope>
    <source>
        <strain evidence="2">CIP 111883</strain>
    </source>
</reference>
<evidence type="ECO:0000313" key="1">
    <source>
        <dbReference type="EMBL" id="CAG9620452.1"/>
    </source>
</evidence>
<dbReference type="Proteomes" id="UP000789833">
    <property type="component" value="Unassembled WGS sequence"/>
</dbReference>
<name>A0ABM8YKI6_9BACI</name>
<dbReference type="EMBL" id="CAKJTJ010000004">
    <property type="protein sequence ID" value="CAG9620452.1"/>
    <property type="molecule type" value="Genomic_DNA"/>
</dbReference>
<gene>
    <name evidence="1" type="ORF">BACCIP111883_01220</name>
</gene>
<proteinExistence type="predicted"/>
<protein>
    <submittedName>
        <fullName evidence="1">Uncharacterized protein</fullName>
    </submittedName>
</protein>
<sequence>MPEIVEGFEYLIRTQFSFELDDVTLSNILTDLSN</sequence>